<evidence type="ECO:0008006" key="5">
    <source>
        <dbReference type="Google" id="ProtNLM"/>
    </source>
</evidence>
<organism evidence="3 4">
    <name type="scientific">Dendrobium thyrsiflorum</name>
    <name type="common">Pinecone-like raceme dendrobium</name>
    <name type="synonym">Orchid</name>
    <dbReference type="NCBI Taxonomy" id="117978"/>
    <lineage>
        <taxon>Eukaryota</taxon>
        <taxon>Viridiplantae</taxon>
        <taxon>Streptophyta</taxon>
        <taxon>Embryophyta</taxon>
        <taxon>Tracheophyta</taxon>
        <taxon>Spermatophyta</taxon>
        <taxon>Magnoliopsida</taxon>
        <taxon>Liliopsida</taxon>
        <taxon>Asparagales</taxon>
        <taxon>Orchidaceae</taxon>
        <taxon>Epidendroideae</taxon>
        <taxon>Malaxideae</taxon>
        <taxon>Dendrobiinae</taxon>
        <taxon>Dendrobium</taxon>
    </lineage>
</organism>
<feature type="region of interest" description="Disordered" evidence="1">
    <location>
        <begin position="285"/>
        <end position="314"/>
    </location>
</feature>
<dbReference type="AlphaFoldDB" id="A0ABD0UNJ8"/>
<reference evidence="3 4" key="1">
    <citation type="journal article" date="2024" name="Plant Biotechnol. J.">
        <title>Dendrobium thyrsiflorum genome and its molecular insights into genes involved in important horticultural traits.</title>
        <authorList>
            <person name="Chen B."/>
            <person name="Wang J.Y."/>
            <person name="Zheng P.J."/>
            <person name="Li K.L."/>
            <person name="Liang Y.M."/>
            <person name="Chen X.F."/>
            <person name="Zhang C."/>
            <person name="Zhao X."/>
            <person name="He X."/>
            <person name="Zhang G.Q."/>
            <person name="Liu Z.J."/>
            <person name="Xu Q."/>
        </authorList>
    </citation>
    <scope>NUCLEOTIDE SEQUENCE [LARGE SCALE GENOMIC DNA]</scope>
    <source>
        <strain evidence="3">GZMU011</strain>
    </source>
</reference>
<sequence length="314" mass="37283">MKDHLIRNGHIIFWSLFVYDAFLKGFFTRSHVDNGACLMLKAALKHSHVLTLLVIDKLYAFFQSEWLRVHDIGFSYISYKFMRFLVVGFGEDDLSGREGVIEVVAQRFIIIFLYLTRAFFGHYNLFDSENVEYTKLKLVDLRLRKRQTKLLHYLSSYVEALEKGLLIYTIYVNSLILFASCFPKKQDNWRTKYQNMQYKQLLKFCMTELSLSFHSCISNWDIKDFVQIHHFSSPLPIMFSLSSHIGPQAHMWLYKARIWLKKSVKERNQRSFFSDSFNPLLRAKHSKPSNFTRSTQGLSSNEEMTMRKTKKRRR</sequence>
<name>A0ABD0UNJ8_DENTH</name>
<keyword evidence="2" id="KW-0472">Membrane</keyword>
<keyword evidence="2" id="KW-0812">Transmembrane</keyword>
<keyword evidence="2" id="KW-1133">Transmembrane helix</keyword>
<evidence type="ECO:0000313" key="4">
    <source>
        <dbReference type="Proteomes" id="UP001552299"/>
    </source>
</evidence>
<gene>
    <name evidence="3" type="ORF">M5K25_017734</name>
</gene>
<accession>A0ABD0UNJ8</accession>
<proteinExistence type="predicted"/>
<dbReference type="Proteomes" id="UP001552299">
    <property type="component" value="Unassembled WGS sequence"/>
</dbReference>
<feature type="transmembrane region" description="Helical" evidence="2">
    <location>
        <begin position="108"/>
        <end position="126"/>
    </location>
</feature>
<evidence type="ECO:0000256" key="2">
    <source>
        <dbReference type="SAM" id="Phobius"/>
    </source>
</evidence>
<dbReference type="EMBL" id="JANQDX010000013">
    <property type="protein sequence ID" value="KAL0914221.1"/>
    <property type="molecule type" value="Genomic_DNA"/>
</dbReference>
<feature type="transmembrane region" description="Helical" evidence="2">
    <location>
        <begin position="165"/>
        <end position="182"/>
    </location>
</feature>
<feature type="compositionally biased region" description="Polar residues" evidence="1">
    <location>
        <begin position="288"/>
        <end position="303"/>
    </location>
</feature>
<protein>
    <recommendedName>
        <fullName evidence="5">Maturase K</fullName>
    </recommendedName>
</protein>
<comment type="caution">
    <text evidence="3">The sequence shown here is derived from an EMBL/GenBank/DDBJ whole genome shotgun (WGS) entry which is preliminary data.</text>
</comment>
<keyword evidence="4" id="KW-1185">Reference proteome</keyword>
<evidence type="ECO:0000256" key="1">
    <source>
        <dbReference type="SAM" id="MobiDB-lite"/>
    </source>
</evidence>
<evidence type="ECO:0000313" key="3">
    <source>
        <dbReference type="EMBL" id="KAL0914221.1"/>
    </source>
</evidence>